<organism evidence="1 2">
    <name type="scientific">Candidatus Fimimonas merdipullorum</name>
    <dbReference type="NCBI Taxonomy" id="2840822"/>
    <lineage>
        <taxon>Bacteria</taxon>
        <taxon>Pseudomonadati</taxon>
        <taxon>Myxococcota</taxon>
        <taxon>Myxococcia</taxon>
        <taxon>Myxococcales</taxon>
        <taxon>Cystobacterineae</taxon>
        <taxon>Myxococcaceae</taxon>
        <taxon>Myxococcaceae incertae sedis</taxon>
        <taxon>Candidatus Fimimonas</taxon>
    </lineage>
</organism>
<protein>
    <submittedName>
        <fullName evidence="1">Uncharacterized protein</fullName>
    </submittedName>
</protein>
<proteinExistence type="predicted"/>
<name>A0A9D1SQH8_9BACT</name>
<evidence type="ECO:0000313" key="2">
    <source>
        <dbReference type="Proteomes" id="UP000886852"/>
    </source>
</evidence>
<evidence type="ECO:0000313" key="1">
    <source>
        <dbReference type="EMBL" id="HIU91062.1"/>
    </source>
</evidence>
<dbReference type="AlphaFoldDB" id="A0A9D1SQH8"/>
<sequence length="64" mass="7355">MNTNDLIGLEVCRAEALLRSAGANFKFVYYTDRKQQKFDKELVTAVRETPNGLEIIVCRYLTEV</sequence>
<comment type="caution">
    <text evidence="1">The sequence shown here is derived from an EMBL/GenBank/DDBJ whole genome shotgun (WGS) entry which is preliminary data.</text>
</comment>
<dbReference type="Proteomes" id="UP000886852">
    <property type="component" value="Unassembled WGS sequence"/>
</dbReference>
<reference evidence="1" key="1">
    <citation type="submission" date="2020-10" db="EMBL/GenBank/DDBJ databases">
        <authorList>
            <person name="Gilroy R."/>
        </authorList>
    </citation>
    <scope>NUCLEOTIDE SEQUENCE</scope>
    <source>
        <strain evidence="1">ChiHjej12B11-7776</strain>
    </source>
</reference>
<reference evidence="1" key="2">
    <citation type="journal article" date="2021" name="PeerJ">
        <title>Extensive microbial diversity within the chicken gut microbiome revealed by metagenomics and culture.</title>
        <authorList>
            <person name="Gilroy R."/>
            <person name="Ravi A."/>
            <person name="Getino M."/>
            <person name="Pursley I."/>
            <person name="Horton D.L."/>
            <person name="Alikhan N.F."/>
            <person name="Baker D."/>
            <person name="Gharbi K."/>
            <person name="Hall N."/>
            <person name="Watson M."/>
            <person name="Adriaenssens E.M."/>
            <person name="Foster-Nyarko E."/>
            <person name="Jarju S."/>
            <person name="Secka A."/>
            <person name="Antonio M."/>
            <person name="Oren A."/>
            <person name="Chaudhuri R.R."/>
            <person name="La Ragione R."/>
            <person name="Hildebrand F."/>
            <person name="Pallen M.J."/>
        </authorList>
    </citation>
    <scope>NUCLEOTIDE SEQUENCE</scope>
    <source>
        <strain evidence="1">ChiHjej12B11-7776</strain>
    </source>
</reference>
<gene>
    <name evidence="1" type="ORF">IAC72_03535</name>
</gene>
<dbReference type="EMBL" id="DVOC01000059">
    <property type="protein sequence ID" value="HIU91062.1"/>
    <property type="molecule type" value="Genomic_DNA"/>
</dbReference>
<accession>A0A9D1SQH8</accession>